<dbReference type="OrthoDB" id="384974at2"/>
<dbReference type="Proteomes" id="UP000293347">
    <property type="component" value="Unassembled WGS sequence"/>
</dbReference>
<feature type="domain" description="Activator of Hsp90 ATPase homologue 1/2-like C-terminal" evidence="2">
    <location>
        <begin position="11"/>
        <end position="141"/>
    </location>
</feature>
<protein>
    <submittedName>
        <fullName evidence="3">SRPBCC domain-containing protein</fullName>
    </submittedName>
</protein>
<dbReference type="RefSeq" id="WP_131594010.1">
    <property type="nucleotide sequence ID" value="NZ_SJSL01000001.1"/>
</dbReference>
<dbReference type="SUPFAM" id="SSF55961">
    <property type="entry name" value="Bet v1-like"/>
    <property type="match status" value="1"/>
</dbReference>
<dbReference type="Pfam" id="PF08327">
    <property type="entry name" value="AHSA1"/>
    <property type="match status" value="1"/>
</dbReference>
<comment type="caution">
    <text evidence="3">The sequence shown here is derived from an EMBL/GenBank/DDBJ whole genome shotgun (WGS) entry which is preliminary data.</text>
</comment>
<reference evidence="3 4" key="1">
    <citation type="submission" date="2019-02" db="EMBL/GenBank/DDBJ databases">
        <title>Pedobacter sp. RP-1-14 sp. nov., isolated from Arctic soil.</title>
        <authorList>
            <person name="Dahal R.H."/>
        </authorList>
    </citation>
    <scope>NUCLEOTIDE SEQUENCE [LARGE SCALE GENOMIC DNA]</scope>
    <source>
        <strain evidence="3 4">RP-1-14</strain>
    </source>
</reference>
<organism evidence="3 4">
    <name type="scientific">Pedobacter psychroterrae</name>
    <dbReference type="NCBI Taxonomy" id="2530453"/>
    <lineage>
        <taxon>Bacteria</taxon>
        <taxon>Pseudomonadati</taxon>
        <taxon>Bacteroidota</taxon>
        <taxon>Sphingobacteriia</taxon>
        <taxon>Sphingobacteriales</taxon>
        <taxon>Sphingobacteriaceae</taxon>
        <taxon>Pedobacter</taxon>
    </lineage>
</organism>
<comment type="similarity">
    <text evidence="1">Belongs to the AHA1 family.</text>
</comment>
<dbReference type="Gene3D" id="3.30.530.20">
    <property type="match status" value="1"/>
</dbReference>
<keyword evidence="4" id="KW-1185">Reference proteome</keyword>
<name>A0A4R0NWI2_9SPHI</name>
<dbReference type="EMBL" id="SJSL01000001">
    <property type="protein sequence ID" value="TCD03414.1"/>
    <property type="molecule type" value="Genomic_DNA"/>
</dbReference>
<gene>
    <name evidence="3" type="ORF">EZ437_05435</name>
</gene>
<dbReference type="InterPro" id="IPR013538">
    <property type="entry name" value="ASHA1/2-like_C"/>
</dbReference>
<dbReference type="AlphaFoldDB" id="A0A4R0NWI2"/>
<accession>A0A4R0NWI2</accession>
<evidence type="ECO:0000313" key="4">
    <source>
        <dbReference type="Proteomes" id="UP000293347"/>
    </source>
</evidence>
<proteinExistence type="inferred from homology"/>
<evidence type="ECO:0000259" key="2">
    <source>
        <dbReference type="Pfam" id="PF08327"/>
    </source>
</evidence>
<dbReference type="InterPro" id="IPR023393">
    <property type="entry name" value="START-like_dom_sf"/>
</dbReference>
<sequence>MKKLAFSITIDATPEKIWNIIIGKETYPAWTSVFAEGSSVETDWKKGSKAIFGDGSGSGMIAYIEEHEPNKFLSIKHVGMLNDGVEDTTSDKVKDWAGAHEDYTLTPVDGKTEWLVEIDVNQEWEEYMTKAWIQAQQKVKEMAEKAG</sequence>
<evidence type="ECO:0000313" key="3">
    <source>
        <dbReference type="EMBL" id="TCD03414.1"/>
    </source>
</evidence>
<dbReference type="CDD" id="cd07814">
    <property type="entry name" value="SRPBCC_CalC_Aha1-like"/>
    <property type="match status" value="1"/>
</dbReference>
<evidence type="ECO:0000256" key="1">
    <source>
        <dbReference type="ARBA" id="ARBA00006817"/>
    </source>
</evidence>